<comment type="cofactor">
    <cofactor evidence="3">
        <name>Mg(2+)</name>
        <dbReference type="ChEBI" id="CHEBI:18420"/>
    </cofactor>
</comment>
<dbReference type="InterPro" id="IPR006674">
    <property type="entry name" value="HD_domain"/>
</dbReference>
<dbReference type="EC" id="3.1.5.1" evidence="3"/>
<dbReference type="SMART" id="SM00471">
    <property type="entry name" value="HDc"/>
    <property type="match status" value="1"/>
</dbReference>
<dbReference type="PROSITE" id="PS51257">
    <property type="entry name" value="PROKAR_LIPOPROTEIN"/>
    <property type="match status" value="1"/>
</dbReference>
<dbReference type="GO" id="GO:0008832">
    <property type="term" value="F:dGTPase activity"/>
    <property type="evidence" value="ECO:0007669"/>
    <property type="project" value="UniProtKB-UniRule"/>
</dbReference>
<dbReference type="NCBIfam" id="TIGR01353">
    <property type="entry name" value="dGTP_triPase"/>
    <property type="match status" value="1"/>
</dbReference>
<organism evidence="5 6">
    <name type="scientific">Sodalis glossinidius (strain morsitans)</name>
    <dbReference type="NCBI Taxonomy" id="343509"/>
    <lineage>
        <taxon>Bacteria</taxon>
        <taxon>Pseudomonadati</taxon>
        <taxon>Pseudomonadota</taxon>
        <taxon>Gammaproteobacteria</taxon>
        <taxon>Enterobacterales</taxon>
        <taxon>Bruguierivoracaceae</taxon>
        <taxon>Sodalis</taxon>
    </lineage>
</organism>
<dbReference type="Proteomes" id="UP000245838">
    <property type="component" value="Chromosome sggmmb4_Chromosome"/>
</dbReference>
<gene>
    <name evidence="3 5" type="primary">dgt</name>
    <name evidence="5" type="ORF">SGGMMB4_01191</name>
</gene>
<dbReference type="Pfam" id="PF01966">
    <property type="entry name" value="HD"/>
    <property type="match status" value="1"/>
</dbReference>
<evidence type="ECO:0000256" key="1">
    <source>
        <dbReference type="ARBA" id="ARBA00022801"/>
    </source>
</evidence>
<evidence type="ECO:0000259" key="4">
    <source>
        <dbReference type="PROSITE" id="PS51831"/>
    </source>
</evidence>
<comment type="function">
    <text evidence="3">dGTPase preferentially hydrolyzes dGTP over the other canonical NTPs.</text>
</comment>
<proteinExistence type="inferred from homology"/>
<feature type="domain" description="HD" evidence="4">
    <location>
        <begin position="88"/>
        <end position="295"/>
    </location>
</feature>
<dbReference type="AlphaFoldDB" id="A0A193QGC1"/>
<dbReference type="PANTHER" id="PTHR11373:SF32">
    <property type="entry name" value="DEOXYGUANOSINETRIPHOSPHATE TRIPHOSPHOHYDROLASE"/>
    <property type="match status" value="1"/>
</dbReference>
<keyword evidence="2 3" id="KW-0460">Magnesium</keyword>
<protein>
    <recommendedName>
        <fullName evidence="3">Deoxyguanosinetriphosphate triphosphohydrolase</fullName>
        <shortName evidence="3">dGTP triphosphohydrolase</shortName>
        <shortName evidence="3">dGTPase</shortName>
        <ecNumber evidence="3">3.1.5.1</ecNumber>
    </recommendedName>
</protein>
<dbReference type="PROSITE" id="PS51831">
    <property type="entry name" value="HD"/>
    <property type="match status" value="1"/>
</dbReference>
<dbReference type="Pfam" id="PF13286">
    <property type="entry name" value="HD_assoc"/>
    <property type="match status" value="1"/>
</dbReference>
<dbReference type="InterPro" id="IPR006261">
    <property type="entry name" value="dGTPase"/>
</dbReference>
<dbReference type="SUPFAM" id="SSF109604">
    <property type="entry name" value="HD-domain/PDEase-like"/>
    <property type="match status" value="1"/>
</dbReference>
<dbReference type="HAMAP" id="MF_00030">
    <property type="entry name" value="dGTPase_type1"/>
    <property type="match status" value="1"/>
</dbReference>
<dbReference type="PANTHER" id="PTHR11373">
    <property type="entry name" value="DEOXYNUCLEOSIDE TRIPHOSPHATE TRIPHOSPHOHYDROLASE"/>
    <property type="match status" value="1"/>
</dbReference>
<accession>A0A193QGC1</accession>
<reference evidence="5 6" key="1">
    <citation type="submission" date="2015-05" db="EMBL/GenBank/DDBJ databases">
        <authorList>
            <person name="Goodhead I."/>
        </authorList>
    </citation>
    <scope>NUCLEOTIDE SEQUENCE [LARGE SCALE GENOMIC DNA]</scope>
    <source>
        <strain evidence="6">morsitans</strain>
    </source>
</reference>
<dbReference type="GO" id="GO:0006203">
    <property type="term" value="P:dGTP catabolic process"/>
    <property type="evidence" value="ECO:0007669"/>
    <property type="project" value="InterPro"/>
</dbReference>
<evidence type="ECO:0000256" key="3">
    <source>
        <dbReference type="HAMAP-Rule" id="MF_00030"/>
    </source>
</evidence>
<dbReference type="GO" id="GO:0000287">
    <property type="term" value="F:magnesium ion binding"/>
    <property type="evidence" value="ECO:0007669"/>
    <property type="project" value="UniProtKB-UniRule"/>
</dbReference>
<comment type="similarity">
    <text evidence="3">Belongs to the dGTPase family. Type 1 subfamily.</text>
</comment>
<dbReference type="FunFam" id="1.10.3210.10:FF:000010">
    <property type="entry name" value="Deoxyguanosinetriphosphate triphosphohydrolase"/>
    <property type="match status" value="1"/>
</dbReference>
<dbReference type="InterPro" id="IPR020779">
    <property type="entry name" value="dNTPase_1"/>
</dbReference>
<dbReference type="InterPro" id="IPR023293">
    <property type="entry name" value="dGTP_triP_hydro_central_sf"/>
</dbReference>
<dbReference type="Gene3D" id="1.10.3210.10">
    <property type="entry name" value="Hypothetical protein af1432"/>
    <property type="match status" value="2"/>
</dbReference>
<dbReference type="Gene3D" id="1.10.3410.10">
    <property type="entry name" value="putative deoxyguanosinetriphosphate triphosphohydrolase like domain"/>
    <property type="match status" value="1"/>
</dbReference>
<name>A0A193QGC1_SODGM</name>
<dbReference type="InterPro" id="IPR026875">
    <property type="entry name" value="PHydrolase_assoc_dom"/>
</dbReference>
<evidence type="ECO:0000313" key="5">
    <source>
        <dbReference type="EMBL" id="CRL44217.1"/>
    </source>
</evidence>
<evidence type="ECO:0000313" key="6">
    <source>
        <dbReference type="Proteomes" id="UP000245838"/>
    </source>
</evidence>
<sequence>MGLRLPTGIGITAGCGFQAGKKMSEIDFSHKISFQRSYSPAIRAQDDYAIIRQFESDRGRIINSAAIRRLQQKTQVFPLERNAAVRSRLTHSLEVQQVGRHIVKEIFHHLKNDGRIGALGLSQLEAPCESMVEMACLMHDIGNPPFGHFGEAAINDWFRRWLDIAGLEQDALGNDRCQVASLRLRAGDEDNNALRSRIRLDLCHFEGNAQAIRMVHSLLKLNLTYAQVGCILKYTRPAYWHGPAPAPFSYLMKKPGFYLAEEEYVQTLRRELSLGEFHRFPLTYIMEAADDISYCIADLEDAVEKKIFTVEQLYLFLQKEWGSVVKGDLFDKVIGQAFNKIRRYQGLRSGDQFFMYLRVNTVARLVPHAAQRFLDNLAPIYDGRFNQALLEDSSPAFRLLKIFKSVAFKHVFNHLEVEQLELQGYRVISGLLEIYNPLLEMSQADFQRLVTEDYHPAHPIASRLYHKLSAKHRLAYGEAMETVNRYPAGQQSMMEFYYRARLIQDYISGMTDLYAWDEYRRLMAAE</sequence>
<keyword evidence="1 3" id="KW-0378">Hydrolase</keyword>
<dbReference type="FunFam" id="1.10.3210.10:FF:000009">
    <property type="entry name" value="Deoxyguanosinetriphosphate triphosphohydrolase"/>
    <property type="match status" value="1"/>
</dbReference>
<dbReference type="EMBL" id="LN854557">
    <property type="protein sequence ID" value="CRL44217.1"/>
    <property type="molecule type" value="Genomic_DNA"/>
</dbReference>
<dbReference type="NCBIfam" id="NF003429">
    <property type="entry name" value="PRK04926.1"/>
    <property type="match status" value="1"/>
</dbReference>
<comment type="subunit">
    <text evidence="3">Homotetramer.</text>
</comment>
<dbReference type="InterPro" id="IPR003607">
    <property type="entry name" value="HD/PDEase_dom"/>
</dbReference>
<dbReference type="InterPro" id="IPR050135">
    <property type="entry name" value="dGTPase-like"/>
</dbReference>
<comment type="catalytic activity">
    <reaction evidence="3">
        <text>dGTP + H2O = 2'-deoxyguanosine + triphosphate + H(+)</text>
        <dbReference type="Rhea" id="RHEA:15193"/>
        <dbReference type="ChEBI" id="CHEBI:15377"/>
        <dbReference type="ChEBI" id="CHEBI:15378"/>
        <dbReference type="ChEBI" id="CHEBI:17172"/>
        <dbReference type="ChEBI" id="CHEBI:18036"/>
        <dbReference type="ChEBI" id="CHEBI:61429"/>
        <dbReference type="EC" id="3.1.5.1"/>
    </reaction>
</comment>
<evidence type="ECO:0000256" key="2">
    <source>
        <dbReference type="ARBA" id="ARBA00022842"/>
    </source>
</evidence>